<gene>
    <name evidence="6" type="ORF">NAS2_1349</name>
</gene>
<evidence type="ECO:0000313" key="7">
    <source>
        <dbReference type="Proteomes" id="UP000509448"/>
    </source>
</evidence>
<keyword evidence="4 6" id="KW-0560">Oxidoreductase</keyword>
<dbReference type="OrthoDB" id="26910at2157"/>
<dbReference type="InterPro" id="IPR036318">
    <property type="entry name" value="FAD-bd_PCMH-like_sf"/>
</dbReference>
<dbReference type="Pfam" id="PF01565">
    <property type="entry name" value="FAD_binding_4"/>
    <property type="match status" value="1"/>
</dbReference>
<dbReference type="Gene3D" id="3.30.70.2740">
    <property type="match status" value="1"/>
</dbReference>
<dbReference type="Gene3D" id="3.30.465.10">
    <property type="match status" value="1"/>
</dbReference>
<proteinExistence type="predicted"/>
<dbReference type="InterPro" id="IPR016169">
    <property type="entry name" value="FAD-bd_PCMH_sub2"/>
</dbReference>
<evidence type="ECO:0000256" key="1">
    <source>
        <dbReference type="ARBA" id="ARBA00001974"/>
    </source>
</evidence>
<dbReference type="InterPro" id="IPR016164">
    <property type="entry name" value="FAD-linked_Oxase-like_C"/>
</dbReference>
<dbReference type="PANTHER" id="PTHR42934:SF2">
    <property type="entry name" value="GLYCOLATE OXIDASE SUBUNIT GLCD"/>
    <property type="match status" value="1"/>
</dbReference>
<dbReference type="KEGG" id="ccai:NAS2_1349"/>
<dbReference type="GeneID" id="55585164"/>
<evidence type="ECO:0000256" key="4">
    <source>
        <dbReference type="ARBA" id="ARBA00023002"/>
    </source>
</evidence>
<dbReference type="PROSITE" id="PS51387">
    <property type="entry name" value="FAD_PCMH"/>
    <property type="match status" value="1"/>
</dbReference>
<keyword evidence="3" id="KW-0274">FAD</keyword>
<dbReference type="InterPro" id="IPR006094">
    <property type="entry name" value="Oxid_FAD_bind_N"/>
</dbReference>
<sequence length="468" mass="49027">MDVVRELRRALGDGRVLTRREDLLPYSRDASYFEGPLPLAAVIPGSVEEAADVLRIANDAGVPVVVRGGGTSVTGSSIPVEGGIVVSTYGLGSIEEVRPEDGYAVAGAGVRLGELDEALSRVGFMYPPDPSSASAATVGGSIATNAGGLRGVSYGSTRCWVLGIQVVLPGGRILWAGGRTLKRSTGYDLVSLFLGSEGTLGLIARAVLRIAPRPEAVGRAVAYYGSLEAAAGAVAELKRRGLPLLTAEFMDGPSLAAVRDSFGIQVPPGAEYMLMVDVASTRESVSRHLEEVASVLSSASPVSIETTVDPARMEELTRARRGLYPALLGRRSPGQLVVSMDVVVPPSELARTMDEVRSASRSAGFDAVIPGHVGDGNFHPTIYVDQGAMGRARDLILEVGRIALRHGGSVSAEHGIGLEKRELLAEEAGAWLEAMRALKASLDPKGIMNRGKMLEVSQGGRRGAWDPG</sequence>
<dbReference type="InterPro" id="IPR051914">
    <property type="entry name" value="FAD-linked_OxidoTrans_Type4"/>
</dbReference>
<dbReference type="Proteomes" id="UP000509448">
    <property type="component" value="Chromosome"/>
</dbReference>
<feature type="domain" description="FAD-binding PCMH-type" evidence="5">
    <location>
        <begin position="34"/>
        <end position="213"/>
    </location>
</feature>
<keyword evidence="2" id="KW-0285">Flavoprotein</keyword>
<dbReference type="InterPro" id="IPR016171">
    <property type="entry name" value="Vanillyl_alc_oxidase_C-sub2"/>
</dbReference>
<dbReference type="AlphaFoldDB" id="A0A4P2VFL9"/>
<comment type="cofactor">
    <cofactor evidence="1">
        <name>FAD</name>
        <dbReference type="ChEBI" id="CHEBI:57692"/>
    </cofactor>
</comment>
<dbReference type="EC" id="1.1.2.4" evidence="6"/>
<dbReference type="InterPro" id="IPR004113">
    <property type="entry name" value="FAD-bd_oxidored_4_C"/>
</dbReference>
<dbReference type="SUPFAM" id="SSF55103">
    <property type="entry name" value="FAD-linked oxidases, C-terminal domain"/>
    <property type="match status" value="1"/>
</dbReference>
<name>A0A4P2VFL9_9ARCH</name>
<accession>A0A4P2VFL9</accession>
<dbReference type="Gene3D" id="1.10.45.10">
    <property type="entry name" value="Vanillyl-alcohol Oxidase, Chain A, domain 4"/>
    <property type="match status" value="1"/>
</dbReference>
<evidence type="ECO:0000313" key="6">
    <source>
        <dbReference type="EMBL" id="BBE42737.1"/>
    </source>
</evidence>
<dbReference type="GO" id="GO:0071949">
    <property type="term" value="F:FAD binding"/>
    <property type="evidence" value="ECO:0007669"/>
    <property type="project" value="InterPro"/>
</dbReference>
<evidence type="ECO:0000256" key="2">
    <source>
        <dbReference type="ARBA" id="ARBA00022630"/>
    </source>
</evidence>
<dbReference type="GO" id="GO:0004458">
    <property type="term" value="F:D-lactate dehydrogenase (cytochrome) activity"/>
    <property type="evidence" value="ECO:0007669"/>
    <property type="project" value="UniProtKB-EC"/>
</dbReference>
<evidence type="ECO:0000259" key="5">
    <source>
        <dbReference type="PROSITE" id="PS51387"/>
    </source>
</evidence>
<dbReference type="InterPro" id="IPR016166">
    <property type="entry name" value="FAD-bd_PCMH"/>
</dbReference>
<keyword evidence="7" id="KW-1185">Reference proteome</keyword>
<dbReference type="RefSeq" id="WP_174448943.1">
    <property type="nucleotide sequence ID" value="NZ_AP018732.1"/>
</dbReference>
<dbReference type="FunFam" id="1.10.45.10:FF:000001">
    <property type="entry name" value="D-lactate dehydrogenase mitochondrial"/>
    <property type="match status" value="1"/>
</dbReference>
<reference evidence="6 7" key="1">
    <citation type="journal article" date="2019" name="ISME J.">
        <title>Isolation and characterization of a thermophilic sulfur- and iron-reducing thaumarchaeote from a terrestrial acidic hot spring.</title>
        <authorList>
            <person name="Kato S."/>
            <person name="Itoh T."/>
            <person name="Yuki M."/>
            <person name="Nagamori M."/>
            <person name="Ohnishi M."/>
            <person name="Uematsu K."/>
            <person name="Suzuki K."/>
            <person name="Takashina T."/>
            <person name="Ohkuma M."/>
        </authorList>
    </citation>
    <scope>NUCLEOTIDE SEQUENCE [LARGE SCALE GENOMIC DNA]</scope>
    <source>
        <strain evidence="6 7">NAS-02</strain>
    </source>
</reference>
<dbReference type="SUPFAM" id="SSF56176">
    <property type="entry name" value="FAD-binding/transporter-associated domain-like"/>
    <property type="match status" value="1"/>
</dbReference>
<dbReference type="Pfam" id="PF02913">
    <property type="entry name" value="FAD-oxidase_C"/>
    <property type="match status" value="1"/>
</dbReference>
<dbReference type="EMBL" id="AP018732">
    <property type="protein sequence ID" value="BBE42737.1"/>
    <property type="molecule type" value="Genomic_DNA"/>
</dbReference>
<dbReference type="PANTHER" id="PTHR42934">
    <property type="entry name" value="GLYCOLATE OXIDASE SUBUNIT GLCD"/>
    <property type="match status" value="1"/>
</dbReference>
<protein>
    <submittedName>
        <fullName evidence="6">D-lactate dehydrogenase (Cytochrome)</fullName>
        <ecNumber evidence="6">1.1.2.4</ecNumber>
    </submittedName>
</protein>
<organism evidence="6 7">
    <name type="scientific">Conexivisphaera calida</name>
    <dbReference type="NCBI Taxonomy" id="1874277"/>
    <lineage>
        <taxon>Archaea</taxon>
        <taxon>Nitrososphaerota</taxon>
        <taxon>Conexivisphaeria</taxon>
        <taxon>Conexivisphaerales</taxon>
        <taxon>Conexivisphaeraceae</taxon>
        <taxon>Conexivisphaera</taxon>
    </lineage>
</organism>
<evidence type="ECO:0000256" key="3">
    <source>
        <dbReference type="ARBA" id="ARBA00022827"/>
    </source>
</evidence>